<proteinExistence type="predicted"/>
<dbReference type="InterPro" id="IPR041457">
    <property type="entry name" value="CxC2_KDZ-assoc"/>
</dbReference>
<accession>A0AAD6TGI1</accession>
<protein>
    <recommendedName>
        <fullName evidence="2">CxC2-like cysteine cluster KDZ transposase-associated domain-containing protein</fullName>
    </recommendedName>
</protein>
<dbReference type="CDD" id="cd19757">
    <property type="entry name" value="Bbox1"/>
    <property type="match status" value="1"/>
</dbReference>
<reference evidence="3" key="1">
    <citation type="submission" date="2023-03" db="EMBL/GenBank/DDBJ databases">
        <title>Massive genome expansion in bonnet fungi (Mycena s.s.) driven by repeated elements and novel gene families across ecological guilds.</title>
        <authorList>
            <consortium name="Lawrence Berkeley National Laboratory"/>
            <person name="Harder C.B."/>
            <person name="Miyauchi S."/>
            <person name="Viragh M."/>
            <person name="Kuo A."/>
            <person name="Thoen E."/>
            <person name="Andreopoulos B."/>
            <person name="Lu D."/>
            <person name="Skrede I."/>
            <person name="Drula E."/>
            <person name="Henrissat B."/>
            <person name="Morin E."/>
            <person name="Kohler A."/>
            <person name="Barry K."/>
            <person name="LaButti K."/>
            <person name="Morin E."/>
            <person name="Salamov A."/>
            <person name="Lipzen A."/>
            <person name="Mereny Z."/>
            <person name="Hegedus B."/>
            <person name="Baldrian P."/>
            <person name="Stursova M."/>
            <person name="Weitz H."/>
            <person name="Taylor A."/>
            <person name="Grigoriev I.V."/>
            <person name="Nagy L.G."/>
            <person name="Martin F."/>
            <person name="Kauserud H."/>
        </authorList>
    </citation>
    <scope>NUCLEOTIDE SEQUENCE</scope>
    <source>
        <strain evidence="3">CBHHK200</strain>
    </source>
</reference>
<feature type="compositionally biased region" description="Acidic residues" evidence="1">
    <location>
        <begin position="1106"/>
        <end position="1120"/>
    </location>
</feature>
<dbReference type="PANTHER" id="PTHR33104">
    <property type="entry name" value="SI:DKEY-29D5.2"/>
    <property type="match status" value="1"/>
</dbReference>
<feature type="region of interest" description="Disordered" evidence="1">
    <location>
        <begin position="1089"/>
        <end position="1128"/>
    </location>
</feature>
<dbReference type="Pfam" id="PF18803">
    <property type="entry name" value="CxC2"/>
    <property type="match status" value="1"/>
</dbReference>
<evidence type="ECO:0000259" key="2">
    <source>
        <dbReference type="Pfam" id="PF18803"/>
    </source>
</evidence>
<dbReference type="InterPro" id="IPR040521">
    <property type="entry name" value="KDZ"/>
</dbReference>
<evidence type="ECO:0000313" key="4">
    <source>
        <dbReference type="Proteomes" id="UP001218188"/>
    </source>
</evidence>
<dbReference type="Pfam" id="PF18758">
    <property type="entry name" value="KDZ"/>
    <property type="match status" value="1"/>
</dbReference>
<dbReference type="Proteomes" id="UP001218188">
    <property type="component" value="Unassembled WGS sequence"/>
</dbReference>
<sequence>MPKRKKHLEEDPNDEYHFSIPLADFLAGPSGGQINAEVPTVVERTSADGRRVYTETINVAPPSPVKRAREEQAAREPLVPMDPADDPALPTIDIDFDLDSDRYHMDLGGIYDRPPSPVRKSQTKSKFKPSDKSLYEWRGLRDEFLRTILRLEGPGDADEELCPSCHAVVPTIRCRQCFGDQLYCPGCCVEMHATNPLHIIDEWNGRWFSHTSLRAIGLRIALHHKGCASPASMDNFVVLDLGYIHVVAVDFCGCERRHSTHRRTELLRNHWYPATHDTPRTAATFRCLNFFLIQTHQAKTTMYDFYIAMQRATCGSGEKPPNRYPEFLRMVRQWRHLQMLKRAGRGHDPSGVNGTAPGALAIECPACPRPGVNLPEGWEDAPPENRFLYFLFVALDACFRLKRRMVSSELRDPGLGTGWAYFVEQEPYREYLLTRTNETEMSTCSGLAALDYANTKFSRGYSTTGVGMGVCARHEFVQPTGVGDLQKGERYSNMDWVFCAFMRWKHERLTKVCSYDIICQWFLKLFERLLKMPSTVRFVVVTTLLRFVIPKMHIHSHTLACQVLFSLNFLLGAGQTDGEGIERPWANLGGVATSTREMGPGSRRDTLDSHLGYWNWSKLIGIAELLRTRLDKAKVEEREQTEAFEAFTQEQGERVEGWRTMVHAFEEDPKNPNPYEIKVRGMTEAEVRLRLSEEEQAKGGPSLHDVSPSGFIYAGLDLEEQQRRVRVNIELKKAQTTAQKIDIVAMQRRLSRGIARFRKLQATYTPGALQALARRPVDPEETPEKTPLMLPSALTVEEREGGCVGLVSTYEAVARDAQCEAALLRLRHQLHIKSRFMTYKKNHSRHQGANTRSRMLVTRNESKIRLHSEKYQTAWNAIRQLQGGDARKVGWRRLVQSDIRLMEDAEDLRKRNEGRKKEEARRRARMCQLIAEGERVEEEDGDDTWEDVDDNDNGGATTTESRRIVSWIWTVAGTTGSDAELEEALRIEWAKAYARSRRWKEEIRLLEEEQRRILESFKHEAEKWEARAGRGTIRVGEVEEGYAQGAIAYALRQAAMYRDIAVRAAVTATELRHGRGKKRTHAVAVEGVREEGGGVGSRVEGFNGNEGDEGSEGEDEDEGDGGCGFYSDEELILGGEDEEY</sequence>
<dbReference type="EMBL" id="JARJCM010000006">
    <property type="protein sequence ID" value="KAJ7044745.1"/>
    <property type="molecule type" value="Genomic_DNA"/>
</dbReference>
<dbReference type="PANTHER" id="PTHR33104:SF2">
    <property type="entry name" value="CXC3 LIKE CYSTEINE CLUSTER DOMAIN-CONTAINING PROTEIN"/>
    <property type="match status" value="1"/>
</dbReference>
<dbReference type="AlphaFoldDB" id="A0AAD6TGI1"/>
<gene>
    <name evidence="3" type="ORF">C8F04DRAFT_1249998</name>
</gene>
<evidence type="ECO:0000256" key="1">
    <source>
        <dbReference type="SAM" id="MobiDB-lite"/>
    </source>
</evidence>
<keyword evidence="4" id="KW-1185">Reference proteome</keyword>
<evidence type="ECO:0000313" key="3">
    <source>
        <dbReference type="EMBL" id="KAJ7044745.1"/>
    </source>
</evidence>
<feature type="region of interest" description="Disordered" evidence="1">
    <location>
        <begin position="935"/>
        <end position="958"/>
    </location>
</feature>
<feature type="domain" description="CxC2-like cysteine cluster KDZ transposase-associated" evidence="2">
    <location>
        <begin position="213"/>
        <end position="314"/>
    </location>
</feature>
<name>A0AAD6TGI1_9AGAR</name>
<feature type="compositionally biased region" description="Acidic residues" evidence="1">
    <location>
        <begin position="935"/>
        <end position="952"/>
    </location>
</feature>
<comment type="caution">
    <text evidence="3">The sequence shown here is derived from an EMBL/GenBank/DDBJ whole genome shotgun (WGS) entry which is preliminary data.</text>
</comment>
<organism evidence="3 4">
    <name type="scientific">Mycena alexandri</name>
    <dbReference type="NCBI Taxonomy" id="1745969"/>
    <lineage>
        <taxon>Eukaryota</taxon>
        <taxon>Fungi</taxon>
        <taxon>Dikarya</taxon>
        <taxon>Basidiomycota</taxon>
        <taxon>Agaricomycotina</taxon>
        <taxon>Agaricomycetes</taxon>
        <taxon>Agaricomycetidae</taxon>
        <taxon>Agaricales</taxon>
        <taxon>Marasmiineae</taxon>
        <taxon>Mycenaceae</taxon>
        <taxon>Mycena</taxon>
    </lineage>
</organism>